<comment type="caution">
    <text evidence="3">The sequence shown here is derived from an EMBL/GenBank/DDBJ whole genome shotgun (WGS) entry which is preliminary data.</text>
</comment>
<proteinExistence type="predicted"/>
<dbReference type="EMBL" id="JAIQUM010000090">
    <property type="protein sequence ID" value="MBZ5753179.1"/>
    <property type="molecule type" value="Genomic_DNA"/>
</dbReference>
<dbReference type="Pfam" id="PF02810">
    <property type="entry name" value="SEC-C"/>
    <property type="match status" value="1"/>
</dbReference>
<reference evidence="3" key="1">
    <citation type="submission" date="2024-05" db="EMBL/GenBank/DDBJ databases">
        <title>Metabacillus sp. nov., isolated from the rhizosphere soil of tomato plants.</title>
        <authorList>
            <person name="Ma R."/>
        </authorList>
    </citation>
    <scope>NUCLEOTIDE SEQUENCE</scope>
    <source>
        <strain evidence="3">DBTR6</strain>
    </source>
</reference>
<keyword evidence="1" id="KW-0238">DNA-binding</keyword>
<dbReference type="InterPro" id="IPR004027">
    <property type="entry name" value="SEC_C_motif"/>
</dbReference>
<protein>
    <submittedName>
        <fullName evidence="3">SEC-C domain-containing protein</fullName>
    </submittedName>
</protein>
<organism evidence="3 4">
    <name type="scientific">Metabacillus rhizolycopersici</name>
    <dbReference type="NCBI Taxonomy" id="2875709"/>
    <lineage>
        <taxon>Bacteria</taxon>
        <taxon>Bacillati</taxon>
        <taxon>Bacillota</taxon>
        <taxon>Bacilli</taxon>
        <taxon>Bacillales</taxon>
        <taxon>Bacillaceae</taxon>
        <taxon>Metabacillus</taxon>
    </lineage>
</organism>
<evidence type="ECO:0000259" key="2">
    <source>
        <dbReference type="PROSITE" id="PS51900"/>
    </source>
</evidence>
<name>A0ABS7UYT4_9BACI</name>
<feature type="domain" description="Core-binding (CB)" evidence="2">
    <location>
        <begin position="494"/>
        <end position="584"/>
    </location>
</feature>
<dbReference type="PROSITE" id="PS51900">
    <property type="entry name" value="CB"/>
    <property type="match status" value="1"/>
</dbReference>
<dbReference type="InterPro" id="IPR044068">
    <property type="entry name" value="CB"/>
</dbReference>
<gene>
    <name evidence="3" type="ORF">K9V48_23875</name>
</gene>
<accession>A0ABS7UYT4</accession>
<evidence type="ECO:0000256" key="1">
    <source>
        <dbReference type="PROSITE-ProRule" id="PRU01248"/>
    </source>
</evidence>
<sequence length="618" mass="73102">MEIKRNDPCHCGSGKKYKKCCLKKASIIQIHEVKEERFLQNKHMLVLKVRDFVNRQIPPTPYYKLQAEFKKRTHYSIHKKLENGFFEFWLFFFHRFENGLRGIEWFTQEIGPRLSEEERKMANTWQSLTPKVVQAVNIENDTIFFEDMLTKEQYPVAYVKENVPTLAPWYGTVTLLEPFEDVFYFNGVRIFEDPQSVNRAVEKIKELMDTTNQSQEHVMFDYFPEILAELLTDEREDKNEKREITEYTLQYKVEDEQALSSFIHRVEQFEIDTWDDKSKRCSWVGNWSEYTDSEITGPILIAEVYGKLFVEKDVLEFNSLNQTRIEEFKQMVQTLIDSSTLSYTNQKTNVITIPLNAEIRDMMVTTEKDTPQYFALYAQNDLRVQFDKPLRQFDGLSIKELIDTGRKDDADIWLKQMEYNMYLQVNQQHKNVETTADYNTVRKELGFALSPFVTGGDKRKSSFEQIEAPYQEQQILVVAEDIPYYEQLGFTPETSNNFYSEDFVTFFKEKTAGKSENTMKKYRNSLNDLRVILEQHSLTSWEECDQLFWNQVFVNDFRDLYETITKTVIKDFISTTKALAKWLDQEKRTSSLSKVVVQVTKETEEELIRSVELVKSTV</sequence>
<keyword evidence="4" id="KW-1185">Reference proteome</keyword>
<dbReference type="Gene3D" id="3.10.450.50">
    <property type="match status" value="1"/>
</dbReference>
<dbReference type="Proteomes" id="UP001165287">
    <property type="component" value="Unassembled WGS sequence"/>
</dbReference>
<evidence type="ECO:0000313" key="4">
    <source>
        <dbReference type="Proteomes" id="UP001165287"/>
    </source>
</evidence>
<dbReference type="SUPFAM" id="SSF103642">
    <property type="entry name" value="Sec-C motif"/>
    <property type="match status" value="1"/>
</dbReference>
<evidence type="ECO:0000313" key="3">
    <source>
        <dbReference type="EMBL" id="MBZ5753179.1"/>
    </source>
</evidence>
<dbReference type="RefSeq" id="WP_224141610.1">
    <property type="nucleotide sequence ID" value="NZ_JAIQUM010000090.1"/>
</dbReference>